<dbReference type="OrthoDB" id="10663218at2759"/>
<comment type="caution">
    <text evidence="2">The sequence shown here is derived from an EMBL/GenBank/DDBJ whole genome shotgun (WGS) entry which is preliminary data.</text>
</comment>
<dbReference type="AlphaFoldDB" id="A0A9P9IRL5"/>
<sequence>MSINSDNTNSSCSTYPGEPLETTAQSAPFALMQEKQESVQPPLAENDNLTQTARDTLQREGFLSKAKCQMVKEGASLAEIASNSLLRCSVATDERISPPPFKAVPLIAPFRTSDECPLVSRPARLYTVSCQAVAGRVDETLTRPRTAGNA</sequence>
<feature type="compositionally biased region" description="Polar residues" evidence="1">
    <location>
        <begin position="1"/>
        <end position="14"/>
    </location>
</feature>
<organism evidence="2 3">
    <name type="scientific">Dactylonectria estremocensis</name>
    <dbReference type="NCBI Taxonomy" id="1079267"/>
    <lineage>
        <taxon>Eukaryota</taxon>
        <taxon>Fungi</taxon>
        <taxon>Dikarya</taxon>
        <taxon>Ascomycota</taxon>
        <taxon>Pezizomycotina</taxon>
        <taxon>Sordariomycetes</taxon>
        <taxon>Hypocreomycetidae</taxon>
        <taxon>Hypocreales</taxon>
        <taxon>Nectriaceae</taxon>
        <taxon>Dactylonectria</taxon>
    </lineage>
</organism>
<gene>
    <name evidence="2" type="ORF">B0J13DRAFT_529990</name>
</gene>
<evidence type="ECO:0000256" key="1">
    <source>
        <dbReference type="SAM" id="MobiDB-lite"/>
    </source>
</evidence>
<evidence type="ECO:0000313" key="3">
    <source>
        <dbReference type="Proteomes" id="UP000717696"/>
    </source>
</evidence>
<feature type="region of interest" description="Disordered" evidence="1">
    <location>
        <begin position="1"/>
        <end position="28"/>
    </location>
</feature>
<evidence type="ECO:0000313" key="2">
    <source>
        <dbReference type="EMBL" id="KAH7129916.1"/>
    </source>
</evidence>
<accession>A0A9P9IRL5</accession>
<reference evidence="2" key="1">
    <citation type="journal article" date="2021" name="Nat. Commun.">
        <title>Genetic determinants of endophytism in the Arabidopsis root mycobiome.</title>
        <authorList>
            <person name="Mesny F."/>
            <person name="Miyauchi S."/>
            <person name="Thiergart T."/>
            <person name="Pickel B."/>
            <person name="Atanasova L."/>
            <person name="Karlsson M."/>
            <person name="Huettel B."/>
            <person name="Barry K.W."/>
            <person name="Haridas S."/>
            <person name="Chen C."/>
            <person name="Bauer D."/>
            <person name="Andreopoulos W."/>
            <person name="Pangilinan J."/>
            <person name="LaButti K."/>
            <person name="Riley R."/>
            <person name="Lipzen A."/>
            <person name="Clum A."/>
            <person name="Drula E."/>
            <person name="Henrissat B."/>
            <person name="Kohler A."/>
            <person name="Grigoriev I.V."/>
            <person name="Martin F.M."/>
            <person name="Hacquard S."/>
        </authorList>
    </citation>
    <scope>NUCLEOTIDE SEQUENCE</scope>
    <source>
        <strain evidence="2">MPI-CAGE-AT-0021</strain>
    </source>
</reference>
<dbReference type="Proteomes" id="UP000717696">
    <property type="component" value="Unassembled WGS sequence"/>
</dbReference>
<protein>
    <submittedName>
        <fullName evidence="2">Uncharacterized protein</fullName>
    </submittedName>
</protein>
<proteinExistence type="predicted"/>
<dbReference type="EMBL" id="JAGMUU010000020">
    <property type="protein sequence ID" value="KAH7129916.1"/>
    <property type="molecule type" value="Genomic_DNA"/>
</dbReference>
<name>A0A9P9IRL5_9HYPO</name>
<keyword evidence="3" id="KW-1185">Reference proteome</keyword>